<evidence type="ECO:0000313" key="1">
    <source>
        <dbReference type="EMBL" id="KAK3035980.1"/>
    </source>
</evidence>
<name>A0AA88X5B7_9ASTE</name>
<feature type="non-terminal residue" evidence="1">
    <location>
        <position position="279"/>
    </location>
</feature>
<dbReference type="PANTHER" id="PTHR36015">
    <property type="entry name" value="HOLLIDAY JUNCTION RESOLVASE MOC1, CHLOROPLASTIC-RELATED"/>
    <property type="match status" value="1"/>
</dbReference>
<evidence type="ECO:0000313" key="2">
    <source>
        <dbReference type="Proteomes" id="UP001188597"/>
    </source>
</evidence>
<proteinExistence type="predicted"/>
<sequence length="279" mass="30214">MELVQISANLDSMNPILTSFRAAIRLDSTKFRFFCATSLGPQSQEPITLLAQSCKKSGSLRESGRARAKASDAELKETWLDSLTYPLPVKPVTFSSGTEEPPPCNSGSKWVIGVDPDACGALAILKTDEDSCCSAQIFDSPHVKVPIGGRIRRRLDAKSIIQLLQTFDAPIGTPAYVEQSRPFPKDGKQGWWSGGFNYGLWVGVLVASGFSVVPLPSLLWKNEYKLAGNGSSKDDSREVASSLFPSMASFLKRKKDHGRAEALLIAAYGKGLKLNPDSS</sequence>
<protein>
    <submittedName>
        <fullName evidence="1">Uncharacterized protein</fullName>
    </submittedName>
</protein>
<comment type="caution">
    <text evidence="1">The sequence shown here is derived from an EMBL/GenBank/DDBJ whole genome shotgun (WGS) entry which is preliminary data.</text>
</comment>
<dbReference type="AlphaFoldDB" id="A0AA88X5B7"/>
<reference evidence="1" key="1">
    <citation type="submission" date="2022-12" db="EMBL/GenBank/DDBJ databases">
        <title>Draft genome assemblies for two species of Escallonia (Escalloniales).</title>
        <authorList>
            <person name="Chanderbali A."/>
            <person name="Dervinis C."/>
            <person name="Anghel I."/>
            <person name="Soltis D."/>
            <person name="Soltis P."/>
            <person name="Zapata F."/>
        </authorList>
    </citation>
    <scope>NUCLEOTIDE SEQUENCE</scope>
    <source>
        <strain evidence="1">UCBG64.0493</strain>
        <tissue evidence="1">Leaf</tissue>
    </source>
</reference>
<organism evidence="1 2">
    <name type="scientific">Escallonia herrerae</name>
    <dbReference type="NCBI Taxonomy" id="1293975"/>
    <lineage>
        <taxon>Eukaryota</taxon>
        <taxon>Viridiplantae</taxon>
        <taxon>Streptophyta</taxon>
        <taxon>Embryophyta</taxon>
        <taxon>Tracheophyta</taxon>
        <taxon>Spermatophyta</taxon>
        <taxon>Magnoliopsida</taxon>
        <taxon>eudicotyledons</taxon>
        <taxon>Gunneridae</taxon>
        <taxon>Pentapetalae</taxon>
        <taxon>asterids</taxon>
        <taxon>campanulids</taxon>
        <taxon>Escalloniales</taxon>
        <taxon>Escalloniaceae</taxon>
        <taxon>Escallonia</taxon>
    </lineage>
</organism>
<dbReference type="EMBL" id="JAVXUP010000161">
    <property type="protein sequence ID" value="KAK3035980.1"/>
    <property type="molecule type" value="Genomic_DNA"/>
</dbReference>
<keyword evidence="2" id="KW-1185">Reference proteome</keyword>
<dbReference type="InterPro" id="IPR045290">
    <property type="entry name" value="MOC1-like"/>
</dbReference>
<dbReference type="Proteomes" id="UP001188597">
    <property type="component" value="Unassembled WGS sequence"/>
</dbReference>
<gene>
    <name evidence="1" type="ORF">RJ639_031153</name>
</gene>
<accession>A0AA88X5B7</accession>
<dbReference type="PANTHER" id="PTHR36015:SF6">
    <property type="entry name" value="HOLLIDAY JUNCTION RESOLVASE MOC1, CHLOROPLASTIC-RELATED"/>
    <property type="match status" value="1"/>
</dbReference>
<dbReference type="CDD" id="cd22992">
    <property type="entry name" value="MOC1"/>
    <property type="match status" value="1"/>
</dbReference>
<dbReference type="GO" id="GO:0008821">
    <property type="term" value="F:crossover junction DNA endonuclease activity"/>
    <property type="evidence" value="ECO:0007669"/>
    <property type="project" value="InterPro"/>
</dbReference>